<dbReference type="GO" id="GO:0032259">
    <property type="term" value="P:methylation"/>
    <property type="evidence" value="ECO:0007669"/>
    <property type="project" value="UniProtKB-KW"/>
</dbReference>
<dbReference type="InterPro" id="IPR029063">
    <property type="entry name" value="SAM-dependent_MTases_sf"/>
</dbReference>
<keyword evidence="2" id="KW-0489">Methyltransferase</keyword>
<name>A0A1I3Y084_9HYPH</name>
<keyword evidence="2" id="KW-0808">Transferase</keyword>
<protein>
    <submittedName>
        <fullName evidence="2">Methyltransferase domain-containing protein</fullName>
    </submittedName>
</protein>
<dbReference type="InterPro" id="IPR013216">
    <property type="entry name" value="Methyltransf_11"/>
</dbReference>
<dbReference type="CDD" id="cd02440">
    <property type="entry name" value="AdoMet_MTases"/>
    <property type="match status" value="1"/>
</dbReference>
<organism evidence="2 3">
    <name type="scientific">Neomesorhizobium albiziae</name>
    <dbReference type="NCBI Taxonomy" id="335020"/>
    <lineage>
        <taxon>Bacteria</taxon>
        <taxon>Pseudomonadati</taxon>
        <taxon>Pseudomonadota</taxon>
        <taxon>Alphaproteobacteria</taxon>
        <taxon>Hyphomicrobiales</taxon>
        <taxon>Phyllobacteriaceae</taxon>
        <taxon>Neomesorhizobium</taxon>
    </lineage>
</organism>
<reference evidence="2 3" key="1">
    <citation type="submission" date="2016-10" db="EMBL/GenBank/DDBJ databases">
        <authorList>
            <person name="Varghese N."/>
            <person name="Submissions S."/>
        </authorList>
    </citation>
    <scope>NUCLEOTIDE SEQUENCE [LARGE SCALE GENOMIC DNA]</scope>
    <source>
        <strain evidence="2 3">DSM 21822</strain>
    </source>
</reference>
<proteinExistence type="predicted"/>
<dbReference type="OrthoDB" id="9807911at2"/>
<dbReference type="AlphaFoldDB" id="A0A1I3Y084"/>
<feature type="domain" description="Methyltransferase type 11" evidence="1">
    <location>
        <begin position="63"/>
        <end position="156"/>
    </location>
</feature>
<dbReference type="GO" id="GO:0008757">
    <property type="term" value="F:S-adenosylmethionine-dependent methyltransferase activity"/>
    <property type="evidence" value="ECO:0007669"/>
    <property type="project" value="InterPro"/>
</dbReference>
<evidence type="ECO:0000259" key="1">
    <source>
        <dbReference type="Pfam" id="PF08241"/>
    </source>
</evidence>
<keyword evidence="3" id="KW-1185">Reference proteome</keyword>
<evidence type="ECO:0000313" key="2">
    <source>
        <dbReference type="EMBL" id="SFK25180.1"/>
    </source>
</evidence>
<dbReference type="Proteomes" id="UP000323300">
    <property type="component" value="Unassembled WGS sequence"/>
</dbReference>
<gene>
    <name evidence="2" type="ORF">SAMN04488498_10490</name>
</gene>
<dbReference type="RefSeq" id="WP_149759780.1">
    <property type="nucleotide sequence ID" value="NZ_BSPE01000007.1"/>
</dbReference>
<dbReference type="EMBL" id="FOSL01000004">
    <property type="protein sequence ID" value="SFK25180.1"/>
    <property type="molecule type" value="Genomic_DNA"/>
</dbReference>
<dbReference type="InterPro" id="IPR050508">
    <property type="entry name" value="Methyltransf_Superfamily"/>
</dbReference>
<sequence>MSDKANAALDKVYSARTPEELSAAYAEWAVTYDGETASLGYLLPFLIGAWVARYVPAGEGPLLDAGCGTGLSGPSLKALGYGDIAGLDLSPDMLKIAGSRGAYGDLKQAMLGGPLPWPDGHFRAFFSTGVFTIGHAPASGLHELARITRKGGHAIFTVRDQVFASGGFQAVFDEMEREKTWRAVEESPWFRCYAVAEPDALVKAFVFEIQ</sequence>
<dbReference type="Pfam" id="PF08241">
    <property type="entry name" value="Methyltransf_11"/>
    <property type="match status" value="1"/>
</dbReference>
<accession>A0A1I3Y084</accession>
<dbReference type="PANTHER" id="PTHR42912">
    <property type="entry name" value="METHYLTRANSFERASE"/>
    <property type="match status" value="1"/>
</dbReference>
<evidence type="ECO:0000313" key="3">
    <source>
        <dbReference type="Proteomes" id="UP000323300"/>
    </source>
</evidence>
<dbReference type="SUPFAM" id="SSF53335">
    <property type="entry name" value="S-adenosyl-L-methionine-dependent methyltransferases"/>
    <property type="match status" value="1"/>
</dbReference>
<dbReference type="Gene3D" id="3.40.50.150">
    <property type="entry name" value="Vaccinia Virus protein VP39"/>
    <property type="match status" value="1"/>
</dbReference>